<dbReference type="PROSITE" id="PS51186">
    <property type="entry name" value="GNAT"/>
    <property type="match status" value="1"/>
</dbReference>
<dbReference type="PANTHER" id="PTHR31793:SF27">
    <property type="entry name" value="NOVEL THIOESTERASE SUPERFAMILY DOMAIN AND SAPOSIN A-TYPE DOMAIN CONTAINING PROTEIN (0610012H03RIK)"/>
    <property type="match status" value="1"/>
</dbReference>
<dbReference type="InterPro" id="IPR050563">
    <property type="entry name" value="4-hydroxybenzoyl-CoA_TE"/>
</dbReference>
<sequence>MKRTDFRFTEPLRVRWAEVDAQGIVFNAHYLSYVDTAMSGYWRALALPYAATMQQLGGDLFVRHAALDYRAPARNDDRLDVGLKVREFGRSSMKVDAAIYRGDELLVLADMVYVFATPDGAEAQPVPDALRRVVQAFEAGQPVVDVAVGDWADLGEAAGAIRREVFIEEQRIPAELEWDEADAHCLHAVARNGFGLPLATGRLLEHVPGVAKVGRMAVLRPMRGSRVGRMVLEALLLEAQRLGYREVLLHAQITAEGFYRRAGFAPRGERFDEAGIEHIEMVRGL</sequence>
<dbReference type="NCBIfam" id="TIGR00051">
    <property type="entry name" value="YbgC/FadM family acyl-CoA thioesterase"/>
    <property type="match status" value="1"/>
</dbReference>
<evidence type="ECO:0000256" key="2">
    <source>
        <dbReference type="ARBA" id="ARBA00022801"/>
    </source>
</evidence>
<proteinExistence type="inferred from homology"/>
<gene>
    <name evidence="4" type="ORF">ABDJ85_13575</name>
</gene>
<dbReference type="Pfam" id="PF13673">
    <property type="entry name" value="Acetyltransf_10"/>
    <property type="match status" value="1"/>
</dbReference>
<protein>
    <submittedName>
        <fullName evidence="4">YbgC/FadM family acyl-CoA thioesterase</fullName>
        <ecNumber evidence="4">3.1.2.-</ecNumber>
    </submittedName>
</protein>
<dbReference type="PANTHER" id="PTHR31793">
    <property type="entry name" value="4-HYDROXYBENZOYL-COA THIOESTERASE FAMILY MEMBER"/>
    <property type="match status" value="1"/>
</dbReference>
<comment type="caution">
    <text evidence="4">The sequence shown here is derived from an EMBL/GenBank/DDBJ whole genome shotgun (WGS) entry which is preliminary data.</text>
</comment>
<dbReference type="InterPro" id="IPR029069">
    <property type="entry name" value="HotDog_dom_sf"/>
</dbReference>
<keyword evidence="2 4" id="KW-0378">Hydrolase</keyword>
<dbReference type="RefSeq" id="WP_347705319.1">
    <property type="nucleotide sequence ID" value="NZ_JBDPZD010000003.1"/>
</dbReference>
<feature type="domain" description="N-acetyltransferase" evidence="3">
    <location>
        <begin position="144"/>
        <end position="285"/>
    </location>
</feature>
<dbReference type="InterPro" id="IPR000182">
    <property type="entry name" value="GNAT_dom"/>
</dbReference>
<dbReference type="Proteomes" id="UP001495147">
    <property type="component" value="Unassembled WGS sequence"/>
</dbReference>
<dbReference type="Pfam" id="PF03061">
    <property type="entry name" value="4HBT"/>
    <property type="match status" value="1"/>
</dbReference>
<evidence type="ECO:0000256" key="1">
    <source>
        <dbReference type="ARBA" id="ARBA00005953"/>
    </source>
</evidence>
<dbReference type="InterPro" id="IPR006683">
    <property type="entry name" value="Thioestr_dom"/>
</dbReference>
<comment type="similarity">
    <text evidence="1">Belongs to the 4-hydroxybenzoyl-CoA thioesterase family.</text>
</comment>
<evidence type="ECO:0000259" key="3">
    <source>
        <dbReference type="PROSITE" id="PS51186"/>
    </source>
</evidence>
<dbReference type="EMBL" id="JBDPZD010000003">
    <property type="protein sequence ID" value="MEO3692504.1"/>
    <property type="molecule type" value="Genomic_DNA"/>
</dbReference>
<evidence type="ECO:0000313" key="5">
    <source>
        <dbReference type="Proteomes" id="UP001495147"/>
    </source>
</evidence>
<dbReference type="SUPFAM" id="SSF54637">
    <property type="entry name" value="Thioesterase/thiol ester dehydrase-isomerase"/>
    <property type="match status" value="1"/>
</dbReference>
<dbReference type="Gene3D" id="3.40.630.30">
    <property type="match status" value="1"/>
</dbReference>
<dbReference type="SUPFAM" id="SSF55729">
    <property type="entry name" value="Acyl-CoA N-acyltransferases (Nat)"/>
    <property type="match status" value="1"/>
</dbReference>
<dbReference type="InterPro" id="IPR006684">
    <property type="entry name" value="YbgC/YbaW"/>
</dbReference>
<accession>A0ABV0G437</accession>
<dbReference type="GO" id="GO:0016787">
    <property type="term" value="F:hydrolase activity"/>
    <property type="evidence" value="ECO:0007669"/>
    <property type="project" value="UniProtKB-KW"/>
</dbReference>
<reference evidence="4 5" key="1">
    <citation type="submission" date="2024-05" db="EMBL/GenBank/DDBJ databases">
        <title>Roseateles sp. DJS-2-20 16S ribosomal RNA gene Genome sequencing and assembly.</title>
        <authorList>
            <person name="Woo H."/>
        </authorList>
    </citation>
    <scope>NUCLEOTIDE SEQUENCE [LARGE SCALE GENOMIC DNA]</scope>
    <source>
        <strain evidence="4 5">DJS-2-20</strain>
    </source>
</reference>
<keyword evidence="5" id="KW-1185">Reference proteome</keyword>
<organism evidence="4 5">
    <name type="scientific">Roseateles paludis</name>
    <dbReference type="NCBI Taxonomy" id="3145238"/>
    <lineage>
        <taxon>Bacteria</taxon>
        <taxon>Pseudomonadati</taxon>
        <taxon>Pseudomonadota</taxon>
        <taxon>Betaproteobacteria</taxon>
        <taxon>Burkholderiales</taxon>
        <taxon>Sphaerotilaceae</taxon>
        <taxon>Roseateles</taxon>
    </lineage>
</organism>
<dbReference type="Gene3D" id="3.10.129.10">
    <property type="entry name" value="Hotdog Thioesterase"/>
    <property type="match status" value="1"/>
</dbReference>
<dbReference type="CDD" id="cd00586">
    <property type="entry name" value="4HBT"/>
    <property type="match status" value="1"/>
</dbReference>
<dbReference type="CDD" id="cd04301">
    <property type="entry name" value="NAT_SF"/>
    <property type="match status" value="1"/>
</dbReference>
<evidence type="ECO:0000313" key="4">
    <source>
        <dbReference type="EMBL" id="MEO3692504.1"/>
    </source>
</evidence>
<dbReference type="InterPro" id="IPR016181">
    <property type="entry name" value="Acyl_CoA_acyltransferase"/>
</dbReference>
<name>A0ABV0G437_9BURK</name>
<dbReference type="EC" id="3.1.2.-" evidence="4"/>